<keyword evidence="3" id="KW-0508">mRNA splicing</keyword>
<feature type="compositionally biased region" description="Basic and acidic residues" evidence="5">
    <location>
        <begin position="72"/>
        <end position="159"/>
    </location>
</feature>
<evidence type="ECO:0000256" key="4">
    <source>
        <dbReference type="ARBA" id="ARBA00023242"/>
    </source>
</evidence>
<dbReference type="GO" id="GO:0000398">
    <property type="term" value="P:mRNA splicing, via spliceosome"/>
    <property type="evidence" value="ECO:0007669"/>
    <property type="project" value="InterPro"/>
</dbReference>
<dbReference type="InterPro" id="IPR013881">
    <property type="entry name" value="Pre-mRNA_splic_Prp3_dom"/>
</dbReference>
<keyword evidence="2" id="KW-0507">mRNA processing</keyword>
<feature type="compositionally biased region" description="Basic and acidic residues" evidence="5">
    <location>
        <begin position="168"/>
        <end position="208"/>
    </location>
</feature>
<dbReference type="CDD" id="cd24162">
    <property type="entry name" value="Prp3_C"/>
    <property type="match status" value="1"/>
</dbReference>
<organism evidence="8 9">
    <name type="scientific">Mesorhabditis belari</name>
    <dbReference type="NCBI Taxonomy" id="2138241"/>
    <lineage>
        <taxon>Eukaryota</taxon>
        <taxon>Metazoa</taxon>
        <taxon>Ecdysozoa</taxon>
        <taxon>Nematoda</taxon>
        <taxon>Chromadorea</taxon>
        <taxon>Rhabditida</taxon>
        <taxon>Rhabditina</taxon>
        <taxon>Rhabditomorpha</taxon>
        <taxon>Rhabditoidea</taxon>
        <taxon>Rhabditidae</taxon>
        <taxon>Mesorhabditinae</taxon>
        <taxon>Mesorhabditis</taxon>
    </lineage>
</organism>
<dbReference type="PANTHER" id="PTHR14212">
    <property type="entry name" value="U4/U6-ASSOCIATED RNA SPLICING FACTOR-RELATED"/>
    <property type="match status" value="1"/>
</dbReference>
<keyword evidence="4" id="KW-0539">Nucleus</keyword>
<proteinExistence type="predicted"/>
<evidence type="ECO:0000259" key="6">
    <source>
        <dbReference type="Pfam" id="PF06544"/>
    </source>
</evidence>
<feature type="domain" description="Small nuclear ribonucleoprotein Prp3 C-terminal" evidence="6">
    <location>
        <begin position="563"/>
        <end position="688"/>
    </location>
</feature>
<evidence type="ECO:0000313" key="8">
    <source>
        <dbReference type="Proteomes" id="UP000887575"/>
    </source>
</evidence>
<feature type="domain" description="Pre-mRNA-splicing factor 3" evidence="7">
    <location>
        <begin position="327"/>
        <end position="540"/>
    </location>
</feature>
<dbReference type="Proteomes" id="UP000887575">
    <property type="component" value="Unassembled WGS sequence"/>
</dbReference>
<evidence type="ECO:0000256" key="1">
    <source>
        <dbReference type="ARBA" id="ARBA00004123"/>
    </source>
</evidence>
<evidence type="ECO:0000313" key="9">
    <source>
        <dbReference type="WBParaSite" id="MBELARI_LOCUS15503"/>
    </source>
</evidence>
<dbReference type="PANTHER" id="PTHR14212:SF0">
    <property type="entry name" value="U4_U6 SMALL NUCLEAR RIBONUCLEOPROTEIN PRP3"/>
    <property type="match status" value="1"/>
</dbReference>
<dbReference type="Pfam" id="PF08572">
    <property type="entry name" value="PRP3"/>
    <property type="match status" value="1"/>
</dbReference>
<protein>
    <submittedName>
        <fullName evidence="9">U4/U6 small nuclear ribonucleoprotein Prp3</fullName>
    </submittedName>
</protein>
<accession>A0AAF3ENI8</accession>
<dbReference type="Pfam" id="PF06544">
    <property type="entry name" value="Prp3_C"/>
    <property type="match status" value="1"/>
</dbReference>
<name>A0AAF3ENI8_9BILA</name>
<comment type="subcellular location">
    <subcellularLocation>
        <location evidence="1">Nucleus</location>
    </subcellularLocation>
</comment>
<dbReference type="AlphaFoldDB" id="A0AAF3ENI8"/>
<dbReference type="WBParaSite" id="MBELARI_LOCUS15503">
    <property type="protein sequence ID" value="MBELARI_LOCUS15503"/>
    <property type="gene ID" value="MBELARI_LOCUS15503"/>
</dbReference>
<keyword evidence="8" id="KW-1185">Reference proteome</keyword>
<reference evidence="9" key="1">
    <citation type="submission" date="2024-02" db="UniProtKB">
        <authorList>
            <consortium name="WormBaseParasite"/>
        </authorList>
    </citation>
    <scope>IDENTIFICATION</scope>
</reference>
<evidence type="ECO:0000259" key="7">
    <source>
        <dbReference type="Pfam" id="PF08572"/>
    </source>
</evidence>
<dbReference type="GO" id="GO:0046540">
    <property type="term" value="C:U4/U6 x U5 tri-snRNP complex"/>
    <property type="evidence" value="ECO:0007669"/>
    <property type="project" value="InterPro"/>
</dbReference>
<sequence length="705" mass="82314">MGKELEDVCDRYLSRKEEKQKVIEAVERCLKKNYDYEKLKDKVLDVVSDTHKAHKIIEKITSIYSQFRKRTRFEENKGEKNGGSEPKRFRDEPEVKREPRDRDSRDSRDVKRELRDRNEGDKRDSGKRESDRKEPDRDKRESDRKEPDRDKDRDRDRKPPSLSPPPRVIDDRDQRTSNRDRERIRRMALDMLERQKKHEEEEKMAGLTEEQLRVKEMMYKAQQDIEEKKKAMAALLSGTIPHDDQPAPRTNMLNSKAFLRPQEAAMFATYSIEKKNRMEELKAKLGSSKVLGTLPTTPVVKKEPEPVVAVEKKPKKEAKEAEQEIKEYLDPRIHNKAASRKARTFNFHEKGEFEKLANKQRAMAKLERLQADISEKASTTGISSAVKLAMVTPAGHTSDIIPDIEWWDQIVLEKNNYDEIPDETVPARYADTISELVEHPIQLRPPTEALSQQYIRVYLTTKEKKKIRRQNRKEMQKEKTEKIRLGLEKPPEPKVKLSNLMRVLGSDAVQDPTKMEAHVRKQMADRMKKHEAENAARKLTDAQKAAKKTKKLSEDTSLAVHVAVYRVKSLANPSKRFKVETNAKQLQMTGMVLLYKDLNVIVVEGGPKQQKFYKNLMMTRIKWTEEIIGEEKKVADKEAPGERNELKLIWEGTVKKRAFYDMRTLSVSIQKQARETFEKYRVPHYWDLCLSSQVLLDNNEDSNQT</sequence>
<feature type="region of interest" description="Disordered" evidence="5">
    <location>
        <begin position="67"/>
        <end position="208"/>
    </location>
</feature>
<evidence type="ECO:0000256" key="5">
    <source>
        <dbReference type="SAM" id="MobiDB-lite"/>
    </source>
</evidence>
<evidence type="ECO:0000256" key="3">
    <source>
        <dbReference type="ARBA" id="ARBA00023187"/>
    </source>
</evidence>
<dbReference type="InterPro" id="IPR010541">
    <property type="entry name" value="Prp3_C"/>
</dbReference>
<evidence type="ECO:0000256" key="2">
    <source>
        <dbReference type="ARBA" id="ARBA00022664"/>
    </source>
</evidence>
<dbReference type="InterPro" id="IPR027104">
    <property type="entry name" value="Prp3"/>
</dbReference>